<reference evidence="2 3" key="1">
    <citation type="submission" date="2019-05" db="EMBL/GenBank/DDBJ databases">
        <title>Another draft genome of Portunus trituberculatus and its Hox gene families provides insights of decapod evolution.</title>
        <authorList>
            <person name="Jeong J.-H."/>
            <person name="Song I."/>
            <person name="Kim S."/>
            <person name="Choi T."/>
            <person name="Kim D."/>
            <person name="Ryu S."/>
            <person name="Kim W."/>
        </authorList>
    </citation>
    <scope>NUCLEOTIDE SEQUENCE [LARGE SCALE GENOMIC DNA]</scope>
    <source>
        <tissue evidence="2">Muscle</tissue>
    </source>
</reference>
<proteinExistence type="predicted"/>
<evidence type="ECO:0000313" key="3">
    <source>
        <dbReference type="Proteomes" id="UP000324222"/>
    </source>
</evidence>
<dbReference type="Proteomes" id="UP000324222">
    <property type="component" value="Unassembled WGS sequence"/>
</dbReference>
<dbReference type="AlphaFoldDB" id="A0A5B7J3Q4"/>
<organism evidence="2 3">
    <name type="scientific">Portunus trituberculatus</name>
    <name type="common">Swimming crab</name>
    <name type="synonym">Neptunus trituberculatus</name>
    <dbReference type="NCBI Taxonomy" id="210409"/>
    <lineage>
        <taxon>Eukaryota</taxon>
        <taxon>Metazoa</taxon>
        <taxon>Ecdysozoa</taxon>
        <taxon>Arthropoda</taxon>
        <taxon>Crustacea</taxon>
        <taxon>Multicrustacea</taxon>
        <taxon>Malacostraca</taxon>
        <taxon>Eumalacostraca</taxon>
        <taxon>Eucarida</taxon>
        <taxon>Decapoda</taxon>
        <taxon>Pleocyemata</taxon>
        <taxon>Brachyura</taxon>
        <taxon>Eubrachyura</taxon>
        <taxon>Portunoidea</taxon>
        <taxon>Portunidae</taxon>
        <taxon>Portuninae</taxon>
        <taxon>Portunus</taxon>
    </lineage>
</organism>
<feature type="region of interest" description="Disordered" evidence="1">
    <location>
        <begin position="1"/>
        <end position="35"/>
    </location>
</feature>
<comment type="caution">
    <text evidence="2">The sequence shown here is derived from an EMBL/GenBank/DDBJ whole genome shotgun (WGS) entry which is preliminary data.</text>
</comment>
<protein>
    <submittedName>
        <fullName evidence="2">Uncharacterized protein</fullName>
    </submittedName>
</protein>
<gene>
    <name evidence="2" type="ORF">E2C01_084227</name>
</gene>
<keyword evidence="3" id="KW-1185">Reference proteome</keyword>
<accession>A0A5B7J3Q4</accession>
<dbReference type="EMBL" id="VSRR010080530">
    <property type="protein sequence ID" value="MPC89289.1"/>
    <property type="molecule type" value="Genomic_DNA"/>
</dbReference>
<evidence type="ECO:0000256" key="1">
    <source>
        <dbReference type="SAM" id="MobiDB-lite"/>
    </source>
</evidence>
<feature type="compositionally biased region" description="Basic residues" evidence="1">
    <location>
        <begin position="11"/>
        <end position="26"/>
    </location>
</feature>
<sequence length="89" mass="9876">MVTSASSIPKREHHHHHHHYNHHQSINRHTLPASGRLPQLLMARVRLASGAKVTKPFPPPSGTQASLFSGRTRLYVIVFIQSTNNVTAG</sequence>
<evidence type="ECO:0000313" key="2">
    <source>
        <dbReference type="EMBL" id="MPC89289.1"/>
    </source>
</evidence>
<name>A0A5B7J3Q4_PORTR</name>